<dbReference type="AlphaFoldDB" id="A0AAP8MBJ6"/>
<comment type="caution">
    <text evidence="2">The sequence shown here is derived from an EMBL/GenBank/DDBJ whole genome shotgun (WGS) entry which is preliminary data.</text>
</comment>
<protein>
    <submittedName>
        <fullName evidence="2">Uncharacterized protein</fullName>
    </submittedName>
</protein>
<keyword evidence="3" id="KW-1185">Reference proteome</keyword>
<sequence length="159" mass="16686">MPGDVPAGTWVVGPGIEYDDVGSGAPFDRDVEFTGTSLTITYGSELADGDFYLFTDLVSTVPGEIITHVTLVGDMDAGVSVAFDSTSIGLSVEDKGRLGREGRVTFNIELSDPNAPDAAPAHAPEAQATPATSTGALAFLAVLLLLVARRRIRRQPPLR</sequence>
<reference evidence="2 3" key="1">
    <citation type="submission" date="2018-01" db="EMBL/GenBank/DDBJ databases">
        <title>The draft genome sequence of Halioglobus japonicus S1-36.</title>
        <authorList>
            <person name="Du Z.-J."/>
            <person name="Shi M.-J."/>
        </authorList>
    </citation>
    <scope>NUCLEOTIDE SEQUENCE [LARGE SCALE GENOMIC DNA]</scope>
    <source>
        <strain evidence="2 3">S1-36</strain>
    </source>
</reference>
<organism evidence="2 3">
    <name type="scientific">Halioglobus japonicus</name>
    <dbReference type="NCBI Taxonomy" id="930805"/>
    <lineage>
        <taxon>Bacteria</taxon>
        <taxon>Pseudomonadati</taxon>
        <taxon>Pseudomonadota</taxon>
        <taxon>Gammaproteobacteria</taxon>
        <taxon>Cellvibrionales</taxon>
        <taxon>Halieaceae</taxon>
        <taxon>Halioglobus</taxon>
    </lineage>
</organism>
<gene>
    <name evidence="2" type="ORF">C0029_17315</name>
</gene>
<evidence type="ECO:0000256" key="1">
    <source>
        <dbReference type="SAM" id="Phobius"/>
    </source>
</evidence>
<accession>A0AAP8MBJ6</accession>
<dbReference type="Proteomes" id="UP000235162">
    <property type="component" value="Unassembled WGS sequence"/>
</dbReference>
<keyword evidence="1" id="KW-0812">Transmembrane</keyword>
<dbReference type="KEGG" id="hja:BST95_00220"/>
<name>A0AAP8MBJ6_9GAMM</name>
<keyword evidence="1" id="KW-0472">Membrane</keyword>
<dbReference type="EMBL" id="PKUR01000005">
    <property type="protein sequence ID" value="PLW84760.1"/>
    <property type="molecule type" value="Genomic_DNA"/>
</dbReference>
<proteinExistence type="predicted"/>
<dbReference type="RefSeq" id="WP_084197671.1">
    <property type="nucleotide sequence ID" value="NZ_BMYL01000006.1"/>
</dbReference>
<evidence type="ECO:0000313" key="2">
    <source>
        <dbReference type="EMBL" id="PLW84760.1"/>
    </source>
</evidence>
<evidence type="ECO:0000313" key="3">
    <source>
        <dbReference type="Proteomes" id="UP000235162"/>
    </source>
</evidence>
<keyword evidence="1" id="KW-1133">Transmembrane helix</keyword>
<feature type="transmembrane region" description="Helical" evidence="1">
    <location>
        <begin position="130"/>
        <end position="148"/>
    </location>
</feature>